<name>A0AAV4BP00_9GAST</name>
<organism evidence="2 3">
    <name type="scientific">Plakobranchus ocellatus</name>
    <dbReference type="NCBI Taxonomy" id="259542"/>
    <lineage>
        <taxon>Eukaryota</taxon>
        <taxon>Metazoa</taxon>
        <taxon>Spiralia</taxon>
        <taxon>Lophotrochozoa</taxon>
        <taxon>Mollusca</taxon>
        <taxon>Gastropoda</taxon>
        <taxon>Heterobranchia</taxon>
        <taxon>Euthyneura</taxon>
        <taxon>Panpulmonata</taxon>
        <taxon>Sacoglossa</taxon>
        <taxon>Placobranchoidea</taxon>
        <taxon>Plakobranchidae</taxon>
        <taxon>Plakobranchus</taxon>
    </lineage>
</organism>
<dbReference type="AlphaFoldDB" id="A0AAV4BP00"/>
<sequence length="106" mass="11945">MWIKRDGRGSGFRGSEGRGSEARGLAGIRSKGVDQERGAWCGSEKGAVEETKEEEERRLTQIPTQDRMLLLIEWDGCRYCQARMFPSQTLKPQSEANDSHKINSTN</sequence>
<protein>
    <submittedName>
        <fullName evidence="2">Uncharacterized protein</fullName>
    </submittedName>
</protein>
<feature type="compositionally biased region" description="Basic and acidic residues" evidence="1">
    <location>
        <begin position="46"/>
        <end position="59"/>
    </location>
</feature>
<keyword evidence="3" id="KW-1185">Reference proteome</keyword>
<gene>
    <name evidence="2" type="ORF">PoB_004734000</name>
</gene>
<proteinExistence type="predicted"/>
<reference evidence="2 3" key="1">
    <citation type="journal article" date="2021" name="Elife">
        <title>Chloroplast acquisition without the gene transfer in kleptoplastic sea slugs, Plakobranchus ocellatus.</title>
        <authorList>
            <person name="Maeda T."/>
            <person name="Takahashi S."/>
            <person name="Yoshida T."/>
            <person name="Shimamura S."/>
            <person name="Takaki Y."/>
            <person name="Nagai Y."/>
            <person name="Toyoda A."/>
            <person name="Suzuki Y."/>
            <person name="Arimoto A."/>
            <person name="Ishii H."/>
            <person name="Satoh N."/>
            <person name="Nishiyama T."/>
            <person name="Hasebe M."/>
            <person name="Maruyama T."/>
            <person name="Minagawa J."/>
            <person name="Obokata J."/>
            <person name="Shigenobu S."/>
        </authorList>
    </citation>
    <scope>NUCLEOTIDE SEQUENCE [LARGE SCALE GENOMIC DNA]</scope>
</reference>
<comment type="caution">
    <text evidence="2">The sequence shown here is derived from an EMBL/GenBank/DDBJ whole genome shotgun (WGS) entry which is preliminary data.</text>
</comment>
<evidence type="ECO:0000313" key="3">
    <source>
        <dbReference type="Proteomes" id="UP000735302"/>
    </source>
</evidence>
<evidence type="ECO:0000313" key="2">
    <source>
        <dbReference type="EMBL" id="GFO20835.1"/>
    </source>
</evidence>
<evidence type="ECO:0000256" key="1">
    <source>
        <dbReference type="SAM" id="MobiDB-lite"/>
    </source>
</evidence>
<dbReference type="EMBL" id="BLXT01005203">
    <property type="protein sequence ID" value="GFO20835.1"/>
    <property type="molecule type" value="Genomic_DNA"/>
</dbReference>
<dbReference type="Proteomes" id="UP000735302">
    <property type="component" value="Unassembled WGS sequence"/>
</dbReference>
<accession>A0AAV4BP00</accession>
<feature type="region of interest" description="Disordered" evidence="1">
    <location>
        <begin position="1"/>
        <end position="60"/>
    </location>
</feature>